<feature type="compositionally biased region" description="Low complexity" evidence="1">
    <location>
        <begin position="34"/>
        <end position="46"/>
    </location>
</feature>
<organism evidence="2 3">
    <name type="scientific">Epicoccum nigrum</name>
    <name type="common">Soil fungus</name>
    <name type="synonym">Epicoccum purpurascens</name>
    <dbReference type="NCBI Taxonomy" id="105696"/>
    <lineage>
        <taxon>Eukaryota</taxon>
        <taxon>Fungi</taxon>
        <taxon>Dikarya</taxon>
        <taxon>Ascomycota</taxon>
        <taxon>Pezizomycotina</taxon>
        <taxon>Dothideomycetes</taxon>
        <taxon>Pleosporomycetidae</taxon>
        <taxon>Pleosporales</taxon>
        <taxon>Pleosporineae</taxon>
        <taxon>Didymellaceae</taxon>
        <taxon>Epicoccum</taxon>
    </lineage>
</organism>
<reference evidence="2 3" key="1">
    <citation type="journal article" date="2017" name="Genome Announc.">
        <title>Genome sequence of the saprophytic ascomycete Epicoccum nigrum ICMP 19927 strain isolated from New Zealand.</title>
        <authorList>
            <person name="Fokin M."/>
            <person name="Fleetwood D."/>
            <person name="Weir B.S."/>
            <person name="Villas-Boas S.G."/>
        </authorList>
    </citation>
    <scope>NUCLEOTIDE SEQUENCE [LARGE SCALE GENOMIC DNA]</scope>
    <source>
        <strain evidence="2 3">ICMP 19927</strain>
    </source>
</reference>
<evidence type="ECO:0000313" key="3">
    <source>
        <dbReference type="Proteomes" id="UP000193240"/>
    </source>
</evidence>
<dbReference type="Proteomes" id="UP000193240">
    <property type="component" value="Unassembled WGS sequence"/>
</dbReference>
<dbReference type="OMA" id="NDCATEQ"/>
<protein>
    <submittedName>
        <fullName evidence="2">Uncharacterized protein</fullName>
    </submittedName>
</protein>
<proteinExistence type="predicted"/>
<feature type="region of interest" description="Disordered" evidence="1">
    <location>
        <begin position="321"/>
        <end position="411"/>
    </location>
</feature>
<feature type="compositionally biased region" description="Low complexity" evidence="1">
    <location>
        <begin position="337"/>
        <end position="351"/>
    </location>
</feature>
<dbReference type="EMBL" id="KZ107839">
    <property type="protein sequence ID" value="OSS52558.1"/>
    <property type="molecule type" value="Genomic_DNA"/>
</dbReference>
<feature type="region of interest" description="Disordered" evidence="1">
    <location>
        <begin position="1"/>
        <end position="62"/>
    </location>
</feature>
<keyword evidence="3" id="KW-1185">Reference proteome</keyword>
<sequence>MPNQKMHEANLPPSSPSEYLATPSNDLFSHTRPRSASSASFRSSQSHVTVVEERQDDPEVEKKPLRTQQTFKIRRKFSFLDWCKGFFDREGLMREIRDAIEVVHTDEPDYAMFDHEESPFIRTVQVSPRTNSTKYIAARCLFDTGCYQGNIVSRSLVERLGYSEADFEPLSVREAAGGQTVTGEPVAVDAVIRLSWHHNTSPNTYQRMRFLVSSSTKCDMIVGVHSIWKHKLFNELIAGSATPHVPLADGEWKKLRAKKDLHKSEVENYKLKFGNATTDEAKKRYERKLKEAQHSLHVAEMRTDARKLELDKKIKEAADLKKKADEDELEWDKQHPPRQAAAPAAAPAARRASVKQPGPQLVVRSPTASSSASGQSKKGASSGASSGASTQSQSIKGASSAGKPQAQQKKA</sequence>
<evidence type="ECO:0000313" key="2">
    <source>
        <dbReference type="EMBL" id="OSS52558.1"/>
    </source>
</evidence>
<accession>A0A1Y2MBF3</accession>
<feature type="compositionally biased region" description="Basic and acidic residues" evidence="1">
    <location>
        <begin position="321"/>
        <end position="335"/>
    </location>
</feature>
<feature type="compositionally biased region" description="Low complexity" evidence="1">
    <location>
        <begin position="367"/>
        <end position="394"/>
    </location>
</feature>
<evidence type="ECO:0000256" key="1">
    <source>
        <dbReference type="SAM" id="MobiDB-lite"/>
    </source>
</evidence>
<name>A0A1Y2MBF3_EPING</name>
<dbReference type="InParanoid" id="A0A1Y2MBF3"/>
<gene>
    <name evidence="2" type="ORF">B5807_02208</name>
</gene>
<dbReference type="AlphaFoldDB" id="A0A1Y2MBF3"/>